<protein>
    <recommendedName>
        <fullName evidence="7">SSD domain-containing protein</fullName>
    </recommendedName>
</protein>
<dbReference type="RefSeq" id="WP_121197560.1">
    <property type="nucleotide sequence ID" value="NZ_RBKU01000001.1"/>
</dbReference>
<proteinExistence type="predicted"/>
<accession>A0A495J0R0</accession>
<evidence type="ECO:0000313" key="8">
    <source>
        <dbReference type="EMBL" id="RKR81904.1"/>
    </source>
</evidence>
<evidence type="ECO:0000256" key="6">
    <source>
        <dbReference type="SAM" id="Phobius"/>
    </source>
</evidence>
<evidence type="ECO:0000256" key="3">
    <source>
        <dbReference type="ARBA" id="ARBA00022692"/>
    </source>
</evidence>
<dbReference type="InterPro" id="IPR004869">
    <property type="entry name" value="MMPL_dom"/>
</dbReference>
<feature type="transmembrane region" description="Helical" evidence="6">
    <location>
        <begin position="276"/>
        <end position="297"/>
    </location>
</feature>
<comment type="subcellular location">
    <subcellularLocation>
        <location evidence="1">Cell membrane</location>
        <topology evidence="1">Multi-pass membrane protein</topology>
    </subcellularLocation>
</comment>
<keyword evidence="9" id="KW-1185">Reference proteome</keyword>
<dbReference type="GO" id="GO:0005886">
    <property type="term" value="C:plasma membrane"/>
    <property type="evidence" value="ECO:0007669"/>
    <property type="project" value="UniProtKB-SubCell"/>
</dbReference>
<feature type="transmembrane region" description="Helical" evidence="6">
    <location>
        <begin position="703"/>
        <end position="727"/>
    </location>
</feature>
<feature type="transmembrane region" description="Helical" evidence="6">
    <location>
        <begin position="733"/>
        <end position="761"/>
    </location>
</feature>
<dbReference type="InterPro" id="IPR050545">
    <property type="entry name" value="Mycobact_MmpL"/>
</dbReference>
<feature type="transmembrane region" description="Helical" evidence="6">
    <location>
        <begin position="608"/>
        <end position="627"/>
    </location>
</feature>
<feature type="transmembrane region" description="Helical" evidence="6">
    <location>
        <begin position="220"/>
        <end position="238"/>
    </location>
</feature>
<dbReference type="PANTHER" id="PTHR33406:SF12">
    <property type="entry name" value="BLR2997 PROTEIN"/>
    <property type="match status" value="1"/>
</dbReference>
<evidence type="ECO:0000256" key="4">
    <source>
        <dbReference type="ARBA" id="ARBA00022989"/>
    </source>
</evidence>
<comment type="caution">
    <text evidence="8">The sequence shown here is derived from an EMBL/GenBank/DDBJ whole genome shotgun (WGS) entry which is preliminary data.</text>
</comment>
<keyword evidence="5 6" id="KW-0472">Membrane</keyword>
<evidence type="ECO:0000256" key="5">
    <source>
        <dbReference type="ARBA" id="ARBA00023136"/>
    </source>
</evidence>
<dbReference type="Pfam" id="PF03176">
    <property type="entry name" value="MMPL"/>
    <property type="match status" value="2"/>
</dbReference>
<feature type="transmembrane region" description="Helical" evidence="6">
    <location>
        <begin position="245"/>
        <end position="264"/>
    </location>
</feature>
<feature type="transmembrane region" description="Helical" evidence="6">
    <location>
        <begin position="317"/>
        <end position="340"/>
    </location>
</feature>
<name>A0A495J0R0_9SPHI</name>
<dbReference type="PANTHER" id="PTHR33406">
    <property type="entry name" value="MEMBRANE PROTEIN MJ1562-RELATED"/>
    <property type="match status" value="1"/>
</dbReference>
<feature type="transmembrane region" description="Helical" evidence="6">
    <location>
        <begin position="346"/>
        <end position="372"/>
    </location>
</feature>
<organism evidence="8 9">
    <name type="scientific">Mucilaginibacter gracilis</name>
    <dbReference type="NCBI Taxonomy" id="423350"/>
    <lineage>
        <taxon>Bacteria</taxon>
        <taxon>Pseudomonadati</taxon>
        <taxon>Bacteroidota</taxon>
        <taxon>Sphingobacteriia</taxon>
        <taxon>Sphingobacteriales</taxon>
        <taxon>Sphingobacteriaceae</taxon>
        <taxon>Mucilaginibacter</taxon>
    </lineage>
</organism>
<dbReference type="InterPro" id="IPR000731">
    <property type="entry name" value="SSD"/>
</dbReference>
<evidence type="ECO:0000259" key="7">
    <source>
        <dbReference type="PROSITE" id="PS50156"/>
    </source>
</evidence>
<evidence type="ECO:0000256" key="2">
    <source>
        <dbReference type="ARBA" id="ARBA00022475"/>
    </source>
</evidence>
<gene>
    <name evidence="8" type="ORF">BDD43_2066</name>
</gene>
<dbReference type="AlphaFoldDB" id="A0A495J0R0"/>
<feature type="transmembrane region" description="Helical" evidence="6">
    <location>
        <begin position="634"/>
        <end position="656"/>
    </location>
</feature>
<keyword evidence="4 6" id="KW-1133">Transmembrane helix</keyword>
<dbReference type="SUPFAM" id="SSF82866">
    <property type="entry name" value="Multidrug efflux transporter AcrB transmembrane domain"/>
    <property type="match status" value="2"/>
</dbReference>
<keyword evidence="3 6" id="KW-0812">Transmembrane</keyword>
<reference evidence="8 9" key="1">
    <citation type="submission" date="2018-10" db="EMBL/GenBank/DDBJ databases">
        <title>Genomic Encyclopedia of Archaeal and Bacterial Type Strains, Phase II (KMG-II): from individual species to whole genera.</title>
        <authorList>
            <person name="Goeker M."/>
        </authorList>
    </citation>
    <scope>NUCLEOTIDE SEQUENCE [LARGE SCALE GENOMIC DNA]</scope>
    <source>
        <strain evidence="8 9">DSM 18602</strain>
    </source>
</reference>
<evidence type="ECO:0000313" key="9">
    <source>
        <dbReference type="Proteomes" id="UP000268007"/>
    </source>
</evidence>
<feature type="transmembrane region" description="Helical" evidence="6">
    <location>
        <begin position="405"/>
        <end position="424"/>
    </location>
</feature>
<feature type="domain" description="SSD" evidence="7">
    <location>
        <begin position="249"/>
        <end position="371"/>
    </location>
</feature>
<dbReference type="Gene3D" id="1.20.1640.10">
    <property type="entry name" value="Multidrug efflux transporter AcrB transmembrane domain"/>
    <property type="match status" value="2"/>
</dbReference>
<keyword evidence="2" id="KW-1003">Cell membrane</keyword>
<sequence length="780" mass="86785">MIWKKIATLILKNRLTILFIVLVLSTFMGFEASKVRLTYNAGKILPVTDSAYIHYMHFRKLFGEDATAMVLGVKSPNLFRKDFFNDWYLLGHNIGKIKGISGVVSLANIYKLQKDTAQHRFVLKPLITHTLATQQAVDSVRQQVYNMPFYKGLILSGDKQSSLMAISLDTKILNTPQRDKVIAAILAQIKPFEARQNITVHVSGQPYIRTVVSKLVSNEFVLFLGLSLGITAVILLLFFRSFYPVIFPVIVVVFGVIWSLGLLVLKGYNITLLTGIIPPLIVIIGIPNSIFLLNKYYHEFALTGDKMASLHTVIEKVGITTFIANITTAIGFGVLCFTNSQILTEFGLIASVSIMLTFVLTLILIPIIFSYLPAPGKSQSGIKDGKVMKALLLKVNYLVHHQRKLIYGGVMVLLLISGYGLSLINVNSYIVDDLPKKSSTLTDLKFFEYNFKGVLPLDVSIDTKRKNGLMNLAMIHKLERLENLISSYPEFSRSISLTQVLKYSTQAFYGGDSSYYRLPDDMEQNFILGYAANSGKSNNMLHNYLDSTKQITRVSFQMVDVGSKKLNVIFDGLRPRIDSIFNPEKYHVELTGSSVIFVKGANYMVKNLYQSLGLAIILIALVMWILFRGVRMIAISILPNLIPLIFTAGIMGYLGIALKPSTILIFSIAMGISSDQTIYFLTRYRNELRTTGKSISQIVADTIAETGISMIYIATILFFGFGVFAASTFGGTVALGILLSVTLLVAMICNLTLLPAFLLSAEKFIDKRKSRDTDTQAQDI</sequence>
<dbReference type="Proteomes" id="UP000268007">
    <property type="component" value="Unassembled WGS sequence"/>
</dbReference>
<dbReference type="PROSITE" id="PS50156">
    <property type="entry name" value="SSD"/>
    <property type="match status" value="1"/>
</dbReference>
<dbReference type="OrthoDB" id="9805018at2"/>
<evidence type="ECO:0000256" key="1">
    <source>
        <dbReference type="ARBA" id="ARBA00004651"/>
    </source>
</evidence>
<dbReference type="EMBL" id="RBKU01000001">
    <property type="protein sequence ID" value="RKR81904.1"/>
    <property type="molecule type" value="Genomic_DNA"/>
</dbReference>